<keyword evidence="1" id="KW-0812">Transmembrane</keyword>
<sequence>MFGRPIPIWLILGFLAYIALGATWNLVSTLGVGASSVTLHSVFGAAIAGLASWLAIEIWLQSRRILRAALANLGFTVVYYSLIAAGFATRGFYEGIVSAAIIGTILAAIWLAIYHYLKNQAKNHV</sequence>
<feature type="transmembrane region" description="Helical" evidence="1">
    <location>
        <begin position="95"/>
        <end position="117"/>
    </location>
</feature>
<protein>
    <submittedName>
        <fullName evidence="2">Uncharacterized protein</fullName>
    </submittedName>
</protein>
<keyword evidence="3" id="KW-1185">Reference proteome</keyword>
<feature type="transmembrane region" description="Helical" evidence="1">
    <location>
        <begin position="37"/>
        <end position="56"/>
    </location>
</feature>
<evidence type="ECO:0000313" key="2">
    <source>
        <dbReference type="EMBL" id="CTQ67857.1"/>
    </source>
</evidence>
<evidence type="ECO:0000313" key="3">
    <source>
        <dbReference type="Proteomes" id="UP000049983"/>
    </source>
</evidence>
<dbReference type="AlphaFoldDB" id="A0A0M6ZZU0"/>
<dbReference type="Proteomes" id="UP000049983">
    <property type="component" value="Unassembled WGS sequence"/>
</dbReference>
<feature type="transmembrane region" description="Helical" evidence="1">
    <location>
        <begin position="68"/>
        <end position="89"/>
    </location>
</feature>
<organism evidence="2 3">
    <name type="scientific">Roseibium album</name>
    <dbReference type="NCBI Taxonomy" id="311410"/>
    <lineage>
        <taxon>Bacteria</taxon>
        <taxon>Pseudomonadati</taxon>
        <taxon>Pseudomonadota</taxon>
        <taxon>Alphaproteobacteria</taxon>
        <taxon>Hyphomicrobiales</taxon>
        <taxon>Stappiaceae</taxon>
        <taxon>Roseibium</taxon>
    </lineage>
</organism>
<proteinExistence type="predicted"/>
<name>A0A0M6ZZU0_9HYPH</name>
<dbReference type="STRING" id="311410.LA5095_04611"/>
<reference evidence="3" key="1">
    <citation type="submission" date="2015-07" db="EMBL/GenBank/DDBJ databases">
        <authorList>
            <person name="Rodrigo-Torres Lidia"/>
            <person name="Arahal R.David."/>
        </authorList>
    </citation>
    <scope>NUCLEOTIDE SEQUENCE [LARGE SCALE GENOMIC DNA]</scope>
    <source>
        <strain evidence="3">CECT 5096</strain>
    </source>
</reference>
<keyword evidence="1" id="KW-1133">Transmembrane helix</keyword>
<dbReference type="GeneID" id="97669009"/>
<gene>
    <name evidence="2" type="ORF">LA5096_01590</name>
</gene>
<keyword evidence="1" id="KW-0472">Membrane</keyword>
<dbReference type="EMBL" id="CXWC01000003">
    <property type="protein sequence ID" value="CTQ67857.1"/>
    <property type="molecule type" value="Genomic_DNA"/>
</dbReference>
<evidence type="ECO:0000256" key="1">
    <source>
        <dbReference type="SAM" id="Phobius"/>
    </source>
</evidence>
<dbReference type="RefSeq" id="WP_055119246.1">
    <property type="nucleotide sequence ID" value="NZ_CANKXR010000006.1"/>
</dbReference>
<accession>A0A0M6ZZU0</accession>